<dbReference type="InterPro" id="IPR036518">
    <property type="entry name" value="CobE/GbiG_C_sf"/>
</dbReference>
<proteinExistence type="predicted"/>
<dbReference type="Pfam" id="PF01890">
    <property type="entry name" value="CbiG_C"/>
    <property type="match status" value="1"/>
</dbReference>
<dbReference type="Gene3D" id="3.40.50.11220">
    <property type="match status" value="1"/>
</dbReference>
<reference evidence="3 4" key="2">
    <citation type="submission" date="2008-10" db="EMBL/GenBank/DDBJ databases">
        <title>Draft genome sequence of Clostridium hiranonis (DSM 13275).</title>
        <authorList>
            <person name="Sudarsanam P."/>
            <person name="Ley R."/>
            <person name="Guruge J."/>
            <person name="Turnbaugh P.J."/>
            <person name="Mahowald M."/>
            <person name="Liep D."/>
            <person name="Gordon J."/>
        </authorList>
    </citation>
    <scope>NUCLEOTIDE SEQUENCE [LARGE SCALE GENOMIC DNA]</scope>
    <source>
        <strain evidence="3 4">DSM 13275</strain>
    </source>
</reference>
<evidence type="ECO:0000313" key="3">
    <source>
        <dbReference type="EMBL" id="EEA85669.1"/>
    </source>
</evidence>
<reference evidence="3 4" key="1">
    <citation type="submission" date="2008-09" db="EMBL/GenBank/DDBJ databases">
        <authorList>
            <person name="Fulton L."/>
            <person name="Clifton S."/>
            <person name="Fulton B."/>
            <person name="Xu J."/>
            <person name="Minx P."/>
            <person name="Pepin K.H."/>
            <person name="Johnson M."/>
            <person name="Thiruvilangam P."/>
            <person name="Bhonagiri V."/>
            <person name="Nash W.E."/>
            <person name="Mardis E.R."/>
            <person name="Wilson R.K."/>
        </authorList>
    </citation>
    <scope>NUCLEOTIDE SEQUENCE [LARGE SCALE GENOMIC DNA]</scope>
    <source>
        <strain evidence="3 4">DSM 13275</strain>
    </source>
</reference>
<dbReference type="InterPro" id="IPR038029">
    <property type="entry name" value="GbiG_N_sf"/>
</dbReference>
<dbReference type="OrthoDB" id="9781023at2"/>
<organism evidence="3 4">
    <name type="scientific">Peptacetobacter hiranonis (strain DSM 13275 / JCM 10541 / KCTC 15199 / TO-931)</name>
    <name type="common">Clostridium hiranonis</name>
    <dbReference type="NCBI Taxonomy" id="500633"/>
    <lineage>
        <taxon>Bacteria</taxon>
        <taxon>Bacillati</taxon>
        <taxon>Bacillota</taxon>
        <taxon>Clostridia</taxon>
        <taxon>Peptostreptococcales</taxon>
        <taxon>Peptostreptococcaceae</taxon>
        <taxon>Peptacetobacter</taxon>
    </lineage>
</organism>
<dbReference type="EMBL" id="ABWP01000028">
    <property type="protein sequence ID" value="EEA85669.1"/>
    <property type="molecule type" value="Genomic_DNA"/>
</dbReference>
<dbReference type="SUPFAM" id="SSF159664">
    <property type="entry name" value="CobE/GbiG C-terminal domain-like"/>
    <property type="match status" value="1"/>
</dbReference>
<evidence type="ECO:0000259" key="1">
    <source>
        <dbReference type="Pfam" id="PF01890"/>
    </source>
</evidence>
<feature type="domain" description="CobE/GbiG C-terminal" evidence="1">
    <location>
        <begin position="276"/>
        <end position="391"/>
    </location>
</feature>
<name>B6FXV4_PEPHT</name>
<dbReference type="Pfam" id="PF11760">
    <property type="entry name" value="CbiG_N"/>
    <property type="match status" value="1"/>
</dbReference>
<protein>
    <submittedName>
        <fullName evidence="3">CbiG</fullName>
    </submittedName>
</protein>
<gene>
    <name evidence="3" type="ORF">CLOHIR_00705</name>
</gene>
<dbReference type="eggNOG" id="COG2073">
    <property type="taxonomic scope" value="Bacteria"/>
</dbReference>
<dbReference type="InterPro" id="IPR002750">
    <property type="entry name" value="CobE/GbiG_C"/>
</dbReference>
<dbReference type="SUPFAM" id="SSF159672">
    <property type="entry name" value="CbiG N-terminal domain-like"/>
    <property type="match status" value="1"/>
</dbReference>
<sequence length="396" mass="44277">MKMEKNKFDSDAISIERNIDLKNEVDRILENGISKKDIVIAKKNIRIAIIAVTEKGKNTAEKIASELENVDVFFQKRGIKELTRELFNKYECIIFVSACGIAVRCISPFLKSKFEDPAVLVVDDNGNNVISLLSGHIGGANEITLKIADVLNANPVITTSTDTNKKGALDVIVSKIGGYVENLRESAKLVNSYLVDDKRVGIYFDSDYESEKDSLNLSGFELIDEKTEIDAIAKLDVLVSVTDKLRCWVDEIIYNIKKDNEEKEDLIYIKLVPRRIALGMGCRKNTETEKMIKEFSTFSALNNIHPAAIVKTGSLIIKKDEKCMIDLSKALCAEFNLFDVDEICTCDYMFDKSEFVKKNTGVYSVAQPSAYLLSGNVISDKYKNNGTTFAFGRMKG</sequence>
<dbReference type="PANTHER" id="PTHR37477">
    <property type="entry name" value="COBALT-PRECORRIN-5A HYDROLASE"/>
    <property type="match status" value="1"/>
</dbReference>
<dbReference type="Gene3D" id="3.30.420.180">
    <property type="entry name" value="CobE/GbiG C-terminal domain"/>
    <property type="match status" value="1"/>
</dbReference>
<feature type="domain" description="Cobalamin synthesis G N-terminal" evidence="2">
    <location>
        <begin position="82"/>
        <end position="162"/>
    </location>
</feature>
<dbReference type="STRING" id="500633.CLOHIR_00705"/>
<dbReference type="InterPro" id="IPR021744">
    <property type="entry name" value="CbiG_N"/>
</dbReference>
<dbReference type="PANTHER" id="PTHR37477:SF1">
    <property type="entry name" value="COBALT-PRECORRIN-5A HYDROLASE"/>
    <property type="match status" value="1"/>
</dbReference>
<keyword evidence="4" id="KW-1185">Reference proteome</keyword>
<dbReference type="GO" id="GO:0009236">
    <property type="term" value="P:cobalamin biosynthetic process"/>
    <property type="evidence" value="ECO:0007669"/>
    <property type="project" value="InterPro"/>
</dbReference>
<evidence type="ECO:0000259" key="2">
    <source>
        <dbReference type="Pfam" id="PF11760"/>
    </source>
</evidence>
<dbReference type="HOGENOM" id="CLU_028397_0_0_9"/>
<dbReference type="AlphaFoldDB" id="B6FXV4"/>
<dbReference type="InterPro" id="IPR052553">
    <property type="entry name" value="CbiG_hydrolase"/>
</dbReference>
<evidence type="ECO:0000313" key="4">
    <source>
        <dbReference type="Proteomes" id="UP000003178"/>
    </source>
</evidence>
<dbReference type="Proteomes" id="UP000003178">
    <property type="component" value="Unassembled WGS sequence"/>
</dbReference>
<accession>B6FXV4</accession>
<comment type="caution">
    <text evidence="3">The sequence shown here is derived from an EMBL/GenBank/DDBJ whole genome shotgun (WGS) entry which is preliminary data.</text>
</comment>